<evidence type="ECO:0000256" key="1">
    <source>
        <dbReference type="ARBA" id="ARBA00001974"/>
    </source>
</evidence>
<dbReference type="GO" id="GO:0016491">
    <property type="term" value="F:oxidoreductase activity"/>
    <property type="evidence" value="ECO:0007669"/>
    <property type="project" value="UniProtKB-KW"/>
</dbReference>
<name>A0A9D9H0A5_9BACT</name>
<dbReference type="PRINTS" id="PR00368">
    <property type="entry name" value="FADPNR"/>
</dbReference>
<proteinExistence type="inferred from homology"/>
<evidence type="ECO:0000313" key="9">
    <source>
        <dbReference type="Proteomes" id="UP000823632"/>
    </source>
</evidence>
<dbReference type="InterPro" id="IPR050260">
    <property type="entry name" value="FAD-bd_OxRdtase"/>
</dbReference>
<dbReference type="PANTHER" id="PTHR43429:SF1">
    <property type="entry name" value="NAD(P)H SULFUR OXIDOREDUCTASE (COA-DEPENDENT)"/>
    <property type="match status" value="1"/>
</dbReference>
<dbReference type="SUPFAM" id="SSF52821">
    <property type="entry name" value="Rhodanese/Cell cycle control phosphatase"/>
    <property type="match status" value="1"/>
</dbReference>
<comment type="similarity">
    <text evidence="2">Belongs to the class-III pyridine nucleotide-disulfide oxidoreductase family.</text>
</comment>
<dbReference type="Proteomes" id="UP000823632">
    <property type="component" value="Unassembled WGS sequence"/>
</dbReference>
<keyword evidence="3" id="KW-0285">Flavoprotein</keyword>
<dbReference type="Pfam" id="PF00581">
    <property type="entry name" value="Rhodanese"/>
    <property type="match status" value="1"/>
</dbReference>
<evidence type="ECO:0000259" key="7">
    <source>
        <dbReference type="PROSITE" id="PS50206"/>
    </source>
</evidence>
<keyword evidence="4" id="KW-0274">FAD</keyword>
<protein>
    <submittedName>
        <fullName evidence="8">FAD-dependent oxidoreductase</fullName>
    </submittedName>
</protein>
<reference evidence="8" key="1">
    <citation type="submission" date="2020-10" db="EMBL/GenBank/DDBJ databases">
        <authorList>
            <person name="Gilroy R."/>
        </authorList>
    </citation>
    <scope>NUCLEOTIDE SEQUENCE</scope>
    <source>
        <strain evidence="8">10192</strain>
    </source>
</reference>
<organism evidence="8 9">
    <name type="scientific">Candidatus Scatousia excrementipullorum</name>
    <dbReference type="NCBI Taxonomy" id="2840936"/>
    <lineage>
        <taxon>Bacteria</taxon>
        <taxon>Candidatus Scatousia</taxon>
    </lineage>
</organism>
<evidence type="ECO:0000256" key="6">
    <source>
        <dbReference type="ARBA" id="ARBA00023284"/>
    </source>
</evidence>
<dbReference type="InterPro" id="IPR023753">
    <property type="entry name" value="FAD/NAD-binding_dom"/>
</dbReference>
<comment type="cofactor">
    <cofactor evidence="1">
        <name>FAD</name>
        <dbReference type="ChEBI" id="CHEBI:57692"/>
    </cofactor>
</comment>
<keyword evidence="5" id="KW-0560">Oxidoreductase</keyword>
<dbReference type="SMART" id="SM00450">
    <property type="entry name" value="RHOD"/>
    <property type="match status" value="1"/>
</dbReference>
<dbReference type="InterPro" id="IPR036188">
    <property type="entry name" value="FAD/NAD-bd_sf"/>
</dbReference>
<evidence type="ECO:0000256" key="4">
    <source>
        <dbReference type="ARBA" id="ARBA00022827"/>
    </source>
</evidence>
<gene>
    <name evidence="8" type="ORF">IAC76_05570</name>
</gene>
<dbReference type="Pfam" id="PF02852">
    <property type="entry name" value="Pyr_redox_dim"/>
    <property type="match status" value="1"/>
</dbReference>
<evidence type="ECO:0000256" key="2">
    <source>
        <dbReference type="ARBA" id="ARBA00009130"/>
    </source>
</evidence>
<dbReference type="AlphaFoldDB" id="A0A9D9H0A5"/>
<feature type="domain" description="Rhodanese" evidence="7">
    <location>
        <begin position="454"/>
        <end position="541"/>
    </location>
</feature>
<dbReference type="Pfam" id="PF07992">
    <property type="entry name" value="Pyr_redox_2"/>
    <property type="match status" value="1"/>
</dbReference>
<dbReference type="InterPro" id="IPR036873">
    <property type="entry name" value="Rhodanese-like_dom_sf"/>
</dbReference>
<evidence type="ECO:0000256" key="3">
    <source>
        <dbReference type="ARBA" id="ARBA00022630"/>
    </source>
</evidence>
<evidence type="ECO:0000256" key="5">
    <source>
        <dbReference type="ARBA" id="ARBA00023002"/>
    </source>
</evidence>
<dbReference type="InterPro" id="IPR001763">
    <property type="entry name" value="Rhodanese-like_dom"/>
</dbReference>
<dbReference type="PRINTS" id="PR00411">
    <property type="entry name" value="PNDRDTASEI"/>
</dbReference>
<dbReference type="InterPro" id="IPR004099">
    <property type="entry name" value="Pyr_nucl-diS_OxRdtase_dimer"/>
</dbReference>
<dbReference type="SUPFAM" id="SSF55424">
    <property type="entry name" value="FAD/NAD-linked reductases, dimerisation (C-terminal) domain"/>
    <property type="match status" value="1"/>
</dbReference>
<comment type="caution">
    <text evidence="8">The sequence shown here is derived from an EMBL/GenBank/DDBJ whole genome shotgun (WGS) entry which is preliminary data.</text>
</comment>
<dbReference type="PANTHER" id="PTHR43429">
    <property type="entry name" value="PYRIDINE NUCLEOTIDE-DISULFIDE OXIDOREDUCTASE DOMAIN-CONTAINING"/>
    <property type="match status" value="1"/>
</dbReference>
<dbReference type="EMBL" id="JADIND010000114">
    <property type="protein sequence ID" value="MBO8430837.1"/>
    <property type="molecule type" value="Genomic_DNA"/>
</dbReference>
<sequence length="551" mass="60222">MRTVIVGGGACGASCAARLRRLDETAEIIILEATDEISIANCGLPYYCSDVINGRDKMIVAKPDTFKNLLNVEVRFNSKVTAINKNKKTVTVNHDYELSYDNLVLAPGASPVKPPIPGIDNKKIFTVRTLRDADMIKMHIKSANAKNAVVIGGGFIGVEMAENLVTMGLKTTVVEAASQILAPFDKDMMALAHNEMRDKGCKLIFNDGVKAFTENEIELASGRHIPYDIAILGIGVQPDTQIVKEADLETGLNGLIKVNEFLQTSDENIWAGGDAVEDIDFVTGKSAMIPMAGPANRHGRLIADNITAAAAGKEKTSFKPVLGTSVAKIFNKTFACSGKNEKQLIKEGIKYIKNITQTNDHAGYYPNARPLYVKLLFTEEGKILGVQAAGYEGVEKRVDVIATVMRLNGNIQDLIDAELSYAPPYSSAKDPVNIAGMSAQNILDGLYKPAFFEDVKDSLLIDVRVEEMFNTKTIDGAISVPAVQMRKRFNEIPRDKKVVLFCNRGFTSYVAIRILNQLGFNNLYSLCGGINLYSEILKDKKADRTDEKLPV</sequence>
<dbReference type="PROSITE" id="PS50206">
    <property type="entry name" value="RHODANESE_3"/>
    <property type="match status" value="1"/>
</dbReference>
<dbReference type="InterPro" id="IPR016156">
    <property type="entry name" value="FAD/NAD-linked_Rdtase_dimer_sf"/>
</dbReference>
<dbReference type="Gene3D" id="3.50.50.60">
    <property type="entry name" value="FAD/NAD(P)-binding domain"/>
    <property type="match status" value="2"/>
</dbReference>
<keyword evidence="6" id="KW-0676">Redox-active center</keyword>
<accession>A0A9D9H0A5</accession>
<dbReference type="Gene3D" id="3.40.250.10">
    <property type="entry name" value="Rhodanese-like domain"/>
    <property type="match status" value="1"/>
</dbReference>
<evidence type="ECO:0000313" key="8">
    <source>
        <dbReference type="EMBL" id="MBO8430837.1"/>
    </source>
</evidence>
<reference evidence="8" key="2">
    <citation type="journal article" date="2021" name="PeerJ">
        <title>Extensive microbial diversity within the chicken gut microbiome revealed by metagenomics and culture.</title>
        <authorList>
            <person name="Gilroy R."/>
            <person name="Ravi A."/>
            <person name="Getino M."/>
            <person name="Pursley I."/>
            <person name="Horton D.L."/>
            <person name="Alikhan N.F."/>
            <person name="Baker D."/>
            <person name="Gharbi K."/>
            <person name="Hall N."/>
            <person name="Watson M."/>
            <person name="Adriaenssens E.M."/>
            <person name="Foster-Nyarko E."/>
            <person name="Jarju S."/>
            <person name="Secka A."/>
            <person name="Antonio M."/>
            <person name="Oren A."/>
            <person name="Chaudhuri R.R."/>
            <person name="La Ragione R."/>
            <person name="Hildebrand F."/>
            <person name="Pallen M.J."/>
        </authorList>
    </citation>
    <scope>NUCLEOTIDE SEQUENCE</scope>
    <source>
        <strain evidence="8">10192</strain>
    </source>
</reference>
<dbReference type="SUPFAM" id="SSF51905">
    <property type="entry name" value="FAD/NAD(P)-binding domain"/>
    <property type="match status" value="2"/>
</dbReference>